<dbReference type="EMBL" id="BAAAZP010000124">
    <property type="protein sequence ID" value="GAA3692327.1"/>
    <property type="molecule type" value="Genomic_DNA"/>
</dbReference>
<accession>A0ABP7CQN0</accession>
<dbReference type="Proteomes" id="UP001500902">
    <property type="component" value="Unassembled WGS sequence"/>
</dbReference>
<feature type="region of interest" description="Disordered" evidence="1">
    <location>
        <begin position="1"/>
        <end position="25"/>
    </location>
</feature>
<feature type="compositionally biased region" description="Polar residues" evidence="1">
    <location>
        <begin position="1"/>
        <end position="12"/>
    </location>
</feature>
<comment type="caution">
    <text evidence="2">The sequence shown here is derived from an EMBL/GenBank/DDBJ whole genome shotgun (WGS) entry which is preliminary data.</text>
</comment>
<evidence type="ECO:0000313" key="2">
    <source>
        <dbReference type="EMBL" id="GAA3692327.1"/>
    </source>
</evidence>
<organism evidence="2 3">
    <name type="scientific">Nonomuraea antimicrobica</name>
    <dbReference type="NCBI Taxonomy" id="561173"/>
    <lineage>
        <taxon>Bacteria</taxon>
        <taxon>Bacillati</taxon>
        <taxon>Actinomycetota</taxon>
        <taxon>Actinomycetes</taxon>
        <taxon>Streptosporangiales</taxon>
        <taxon>Streptosporangiaceae</taxon>
        <taxon>Nonomuraea</taxon>
    </lineage>
</organism>
<proteinExistence type="predicted"/>
<gene>
    <name evidence="2" type="ORF">GCM10022224_067540</name>
</gene>
<sequence>MESPTNNNGFQHTSTSTPGGSTSIQNALCRRTPVCNITQKVIVVSPGKAKDPTTESTSTPQEADALASGDAETSTPEKAASAREEDEILSWEDAISPALEMDRLLRVIEDGALAHRK</sequence>
<evidence type="ECO:0000313" key="3">
    <source>
        <dbReference type="Proteomes" id="UP001500902"/>
    </source>
</evidence>
<name>A0ABP7CQN0_9ACTN</name>
<keyword evidence="3" id="KW-1185">Reference proteome</keyword>
<feature type="compositionally biased region" description="Low complexity" evidence="1">
    <location>
        <begin position="13"/>
        <end position="23"/>
    </location>
</feature>
<evidence type="ECO:0000256" key="1">
    <source>
        <dbReference type="SAM" id="MobiDB-lite"/>
    </source>
</evidence>
<feature type="region of interest" description="Disordered" evidence="1">
    <location>
        <begin position="44"/>
        <end position="86"/>
    </location>
</feature>
<protein>
    <submittedName>
        <fullName evidence="2">Uncharacterized protein</fullName>
    </submittedName>
</protein>
<reference evidence="3" key="1">
    <citation type="journal article" date="2019" name="Int. J. Syst. Evol. Microbiol.">
        <title>The Global Catalogue of Microorganisms (GCM) 10K type strain sequencing project: providing services to taxonomists for standard genome sequencing and annotation.</title>
        <authorList>
            <consortium name="The Broad Institute Genomics Platform"/>
            <consortium name="The Broad Institute Genome Sequencing Center for Infectious Disease"/>
            <person name="Wu L."/>
            <person name="Ma J."/>
        </authorList>
    </citation>
    <scope>NUCLEOTIDE SEQUENCE [LARGE SCALE GENOMIC DNA]</scope>
    <source>
        <strain evidence="3">JCM 16904</strain>
    </source>
</reference>